<keyword evidence="3" id="KW-1185">Reference proteome</keyword>
<dbReference type="SUPFAM" id="SSF54001">
    <property type="entry name" value="Cysteine proteinases"/>
    <property type="match status" value="1"/>
</dbReference>
<evidence type="ECO:0000313" key="2">
    <source>
        <dbReference type="EMBL" id="MBB5757046.1"/>
    </source>
</evidence>
<dbReference type="PANTHER" id="PTHR33490">
    <property type="entry name" value="BLR5614 PROTEIN-RELATED"/>
    <property type="match status" value="1"/>
</dbReference>
<dbReference type="GO" id="GO:0006508">
    <property type="term" value="P:proteolysis"/>
    <property type="evidence" value="ECO:0007669"/>
    <property type="project" value="UniProtKB-KW"/>
</dbReference>
<dbReference type="PANTHER" id="PTHR33490:SF6">
    <property type="entry name" value="SLL1049 PROTEIN"/>
    <property type="match status" value="1"/>
</dbReference>
<dbReference type="AlphaFoldDB" id="A0A840ZHK0"/>
<dbReference type="InterPro" id="IPR013589">
    <property type="entry name" value="Bac_transglu_N"/>
</dbReference>
<evidence type="ECO:0000259" key="1">
    <source>
        <dbReference type="SMART" id="SM00460"/>
    </source>
</evidence>
<accession>A0A840ZHK0</accession>
<dbReference type="RefSeq" id="WP_183567936.1">
    <property type="nucleotide sequence ID" value="NZ_JACHOP010000005.1"/>
</dbReference>
<comment type="caution">
    <text evidence="2">The sequence shown here is derived from an EMBL/GenBank/DDBJ whole genome shotgun (WGS) entry which is preliminary data.</text>
</comment>
<dbReference type="Pfam" id="PF01841">
    <property type="entry name" value="Transglut_core"/>
    <property type="match status" value="1"/>
</dbReference>
<keyword evidence="2" id="KW-0378">Hydrolase</keyword>
<organism evidence="2 3">
    <name type="scientific">Methylorubrum rhodinum</name>
    <dbReference type="NCBI Taxonomy" id="29428"/>
    <lineage>
        <taxon>Bacteria</taxon>
        <taxon>Pseudomonadati</taxon>
        <taxon>Pseudomonadota</taxon>
        <taxon>Alphaproteobacteria</taxon>
        <taxon>Hyphomicrobiales</taxon>
        <taxon>Methylobacteriaceae</taxon>
        <taxon>Methylorubrum</taxon>
    </lineage>
</organism>
<dbReference type="GO" id="GO:0008233">
    <property type="term" value="F:peptidase activity"/>
    <property type="evidence" value="ECO:0007669"/>
    <property type="project" value="UniProtKB-KW"/>
</dbReference>
<dbReference type="Pfam" id="PF08379">
    <property type="entry name" value="Bact_transglu_N"/>
    <property type="match status" value="1"/>
</dbReference>
<gene>
    <name evidence="2" type="ORF">HNR00_001754</name>
</gene>
<dbReference type="Proteomes" id="UP000583454">
    <property type="component" value="Unassembled WGS sequence"/>
</dbReference>
<protein>
    <submittedName>
        <fullName evidence="2">Transglutaminase-like putative cysteine protease</fullName>
    </submittedName>
</protein>
<dbReference type="InterPro" id="IPR002931">
    <property type="entry name" value="Transglutaminase-like"/>
</dbReference>
<evidence type="ECO:0000313" key="3">
    <source>
        <dbReference type="Proteomes" id="UP000583454"/>
    </source>
</evidence>
<dbReference type="InterPro" id="IPR038765">
    <property type="entry name" value="Papain-like_cys_pep_sf"/>
</dbReference>
<dbReference type="SMART" id="SM00460">
    <property type="entry name" value="TGc"/>
    <property type="match status" value="1"/>
</dbReference>
<reference evidence="2 3" key="1">
    <citation type="submission" date="2020-08" db="EMBL/GenBank/DDBJ databases">
        <title>Genomic Encyclopedia of Type Strains, Phase IV (KMG-IV): sequencing the most valuable type-strain genomes for metagenomic binning, comparative biology and taxonomic classification.</title>
        <authorList>
            <person name="Goeker M."/>
        </authorList>
    </citation>
    <scope>NUCLEOTIDE SEQUENCE [LARGE SCALE GENOMIC DNA]</scope>
    <source>
        <strain evidence="2 3">DSM 2163</strain>
    </source>
</reference>
<keyword evidence="2" id="KW-0645">Protease</keyword>
<dbReference type="Gene3D" id="3.10.620.30">
    <property type="match status" value="1"/>
</dbReference>
<name>A0A840ZHK0_9HYPH</name>
<dbReference type="EMBL" id="JACHOP010000005">
    <property type="protein sequence ID" value="MBB5757046.1"/>
    <property type="molecule type" value="Genomic_DNA"/>
</dbReference>
<feature type="domain" description="Transglutaminase-like" evidence="1">
    <location>
        <begin position="160"/>
        <end position="238"/>
    </location>
</feature>
<sequence length="302" mass="32163">MRIRIVHDTVYTYEQPARGLIQLMRLTPRDHDGQHVREWRIEPSVNGRLTAREDGFGNLVHWFSADEPTDALTVRVTGEVETFETDGIVRGAVERLPDLFYLRDTPLTEASPEIQAFAKRVAGAGESSPLAILHRLLAAVPETVAFTPGPASASTNAAQAFAGGSGVCQDLAHVFVTAARHLEIPARYVSGYVRRADGDADAAHEGAAHADAAHEDSAHAWAEALVPDLGWVGFDPAYGLSTTEAHVRVATGLDYLGAAPIRGSRTGGGTETLTVTLRVGEGIAQAARSRVQSQGQSQSQGG</sequence>
<proteinExistence type="predicted"/>